<keyword evidence="6" id="KW-0496">Mitochondrion</keyword>
<accession>A0A835W9X4</accession>
<evidence type="ECO:0000313" key="10">
    <source>
        <dbReference type="Proteomes" id="UP000650467"/>
    </source>
</evidence>
<keyword evidence="4" id="KW-0999">Mitochondrion inner membrane</keyword>
<proteinExistence type="inferred from homology"/>
<evidence type="ECO:0000256" key="3">
    <source>
        <dbReference type="ARBA" id="ARBA00022692"/>
    </source>
</evidence>
<evidence type="ECO:0000256" key="5">
    <source>
        <dbReference type="ARBA" id="ARBA00022989"/>
    </source>
</evidence>
<evidence type="ECO:0000256" key="7">
    <source>
        <dbReference type="ARBA" id="ARBA00023136"/>
    </source>
</evidence>
<dbReference type="EMBL" id="JAEHOC010000004">
    <property type="protein sequence ID" value="KAG2442946.1"/>
    <property type="molecule type" value="Genomic_DNA"/>
</dbReference>
<evidence type="ECO:0000313" key="9">
    <source>
        <dbReference type="EMBL" id="KAG2442946.1"/>
    </source>
</evidence>
<evidence type="ECO:0000256" key="4">
    <source>
        <dbReference type="ARBA" id="ARBA00022792"/>
    </source>
</evidence>
<feature type="compositionally biased region" description="Gly residues" evidence="8">
    <location>
        <begin position="70"/>
        <end position="79"/>
    </location>
</feature>
<protein>
    <submittedName>
        <fullName evidence="9">Uncharacterized protein</fullName>
    </submittedName>
</protein>
<gene>
    <name evidence="9" type="ORF">HXX76_003022</name>
</gene>
<organism evidence="9 10">
    <name type="scientific">Chlamydomonas incerta</name>
    <dbReference type="NCBI Taxonomy" id="51695"/>
    <lineage>
        <taxon>Eukaryota</taxon>
        <taxon>Viridiplantae</taxon>
        <taxon>Chlorophyta</taxon>
        <taxon>core chlorophytes</taxon>
        <taxon>Chlorophyceae</taxon>
        <taxon>CS clade</taxon>
        <taxon>Chlamydomonadales</taxon>
        <taxon>Chlamydomonadaceae</taxon>
        <taxon>Chlamydomonas</taxon>
    </lineage>
</organism>
<keyword evidence="7" id="KW-0472">Membrane</keyword>
<sequence length="120" mass="12934">MAKKQASLLQVGVPFMLFMMGGWYALAHLVDSKRQLQNATRGLDMVEELDPMERMRRRYGLKEGQAAASTGGGGGGSAGGKRPAAEPVVPSLEAELAATLGKLDIKSWDYVPVPRTDEDE</sequence>
<evidence type="ECO:0000256" key="1">
    <source>
        <dbReference type="ARBA" id="ARBA00004434"/>
    </source>
</evidence>
<evidence type="ECO:0000256" key="6">
    <source>
        <dbReference type="ARBA" id="ARBA00023128"/>
    </source>
</evidence>
<evidence type="ECO:0000256" key="8">
    <source>
        <dbReference type="SAM" id="MobiDB-lite"/>
    </source>
</evidence>
<keyword evidence="10" id="KW-1185">Reference proteome</keyword>
<dbReference type="InterPro" id="IPR020164">
    <property type="entry name" value="Cyt_c_Oxase_assmbl_COX16"/>
</dbReference>
<comment type="subcellular location">
    <subcellularLocation>
        <location evidence="1">Mitochondrion inner membrane</location>
        <topology evidence="1">Single-pass membrane protein</topology>
    </subcellularLocation>
</comment>
<dbReference type="GO" id="GO:0005743">
    <property type="term" value="C:mitochondrial inner membrane"/>
    <property type="evidence" value="ECO:0007669"/>
    <property type="project" value="UniProtKB-SubCell"/>
</dbReference>
<keyword evidence="5" id="KW-1133">Transmembrane helix</keyword>
<feature type="region of interest" description="Disordered" evidence="8">
    <location>
        <begin position="61"/>
        <end position="87"/>
    </location>
</feature>
<name>A0A835W9X4_CHLIN</name>
<dbReference type="AlphaFoldDB" id="A0A835W9X4"/>
<comment type="similarity">
    <text evidence="2">Belongs to the COX16 family.</text>
</comment>
<evidence type="ECO:0000256" key="2">
    <source>
        <dbReference type="ARBA" id="ARBA00008370"/>
    </source>
</evidence>
<comment type="caution">
    <text evidence="9">The sequence shown here is derived from an EMBL/GenBank/DDBJ whole genome shotgun (WGS) entry which is preliminary data.</text>
</comment>
<dbReference type="Proteomes" id="UP000650467">
    <property type="component" value="Unassembled WGS sequence"/>
</dbReference>
<reference evidence="9" key="1">
    <citation type="journal article" date="2020" name="bioRxiv">
        <title>Comparative genomics of Chlamydomonas.</title>
        <authorList>
            <person name="Craig R.J."/>
            <person name="Hasan A.R."/>
            <person name="Ness R.W."/>
            <person name="Keightley P.D."/>
        </authorList>
    </citation>
    <scope>NUCLEOTIDE SEQUENCE</scope>
    <source>
        <strain evidence="9">SAG 7.73</strain>
    </source>
</reference>
<dbReference type="OrthoDB" id="545740at2759"/>
<keyword evidence="3" id="KW-0812">Transmembrane</keyword>
<dbReference type="Pfam" id="PF14138">
    <property type="entry name" value="COX16"/>
    <property type="match status" value="1"/>
</dbReference>